<evidence type="ECO:0000313" key="12">
    <source>
        <dbReference type="Proteomes" id="UP000054144"/>
    </source>
</evidence>
<dbReference type="Proteomes" id="UP000054144">
    <property type="component" value="Unassembled WGS sequence"/>
</dbReference>
<evidence type="ECO:0000256" key="10">
    <source>
        <dbReference type="RuleBase" id="RU000461"/>
    </source>
</evidence>
<organism evidence="11 12">
    <name type="scientific">Fistulina hepatica ATCC 64428</name>
    <dbReference type="NCBI Taxonomy" id="1128425"/>
    <lineage>
        <taxon>Eukaryota</taxon>
        <taxon>Fungi</taxon>
        <taxon>Dikarya</taxon>
        <taxon>Basidiomycota</taxon>
        <taxon>Agaricomycotina</taxon>
        <taxon>Agaricomycetes</taxon>
        <taxon>Agaricomycetidae</taxon>
        <taxon>Agaricales</taxon>
        <taxon>Fistulinaceae</taxon>
        <taxon>Fistulina</taxon>
    </lineage>
</organism>
<name>A0A0D7AI35_9AGAR</name>
<evidence type="ECO:0000256" key="5">
    <source>
        <dbReference type="ARBA" id="ARBA00022723"/>
    </source>
</evidence>
<sequence>LGDIVHLHMPGMSVVIVNSESVATELLDRRGNIYSSRRQAIGMEMTGFEPVLPLLPYHLPLYNKHRRIFQKHFSREATAFYRPLVASRAYNLLKDFLARPHDYDEHILRFALIIPYKAGFGFDVENDDEMFQTCRAALKVLNDSPQLSLVDFVPALRHFPGWLPGASNVKRARKLRPLVRKIFDYPFEVLKKQFEVSTVYLTASVVGKEYELGIEAKEDPSELAFGLAGVGGTILSAGIDTVWTTLAFAVIFLAMNPEVQRTGQAELDNILKGVRLPDFDDQSLLPYIDCIVMEIQRYVAPASANFFLGIHHLSTEDDVYNGYFIPKGTVVIPNVKAIGRDGRVYKDPECFNPARFLPQPYGSGEPPFTAGFGYGRRICPGRHLADAELFIAVASILAVFDIRPAVDSNGVEIKPELKLSPGFIKHPKPVACDIRPRSPAFARLLQDNIH</sequence>
<keyword evidence="7 9" id="KW-0408">Iron</keyword>
<dbReference type="Pfam" id="PF00067">
    <property type="entry name" value="p450"/>
    <property type="match status" value="1"/>
</dbReference>
<keyword evidence="8 10" id="KW-0503">Monooxygenase</keyword>
<dbReference type="GO" id="GO:0016705">
    <property type="term" value="F:oxidoreductase activity, acting on paired donors, with incorporation or reduction of molecular oxygen"/>
    <property type="evidence" value="ECO:0007669"/>
    <property type="project" value="InterPro"/>
</dbReference>
<keyword evidence="4 9" id="KW-0349">Heme</keyword>
<evidence type="ECO:0000313" key="11">
    <source>
        <dbReference type="EMBL" id="KIY49985.1"/>
    </source>
</evidence>
<dbReference type="InterPro" id="IPR050364">
    <property type="entry name" value="Cytochrome_P450_fung"/>
</dbReference>
<reference evidence="11 12" key="1">
    <citation type="journal article" date="2015" name="Fungal Genet. Biol.">
        <title>Evolution of novel wood decay mechanisms in Agaricales revealed by the genome sequences of Fistulina hepatica and Cylindrobasidium torrendii.</title>
        <authorList>
            <person name="Floudas D."/>
            <person name="Held B.W."/>
            <person name="Riley R."/>
            <person name="Nagy L.G."/>
            <person name="Koehler G."/>
            <person name="Ransdell A.S."/>
            <person name="Younus H."/>
            <person name="Chow J."/>
            <person name="Chiniquy J."/>
            <person name="Lipzen A."/>
            <person name="Tritt A."/>
            <person name="Sun H."/>
            <person name="Haridas S."/>
            <person name="LaButti K."/>
            <person name="Ohm R.A."/>
            <person name="Kues U."/>
            <person name="Blanchette R.A."/>
            <person name="Grigoriev I.V."/>
            <person name="Minto R.E."/>
            <person name="Hibbett D.S."/>
        </authorList>
    </citation>
    <scope>NUCLEOTIDE SEQUENCE [LARGE SCALE GENOMIC DNA]</scope>
    <source>
        <strain evidence="11 12">ATCC 64428</strain>
    </source>
</reference>
<comment type="similarity">
    <text evidence="3 10">Belongs to the cytochrome P450 family.</text>
</comment>
<dbReference type="InterPro" id="IPR036396">
    <property type="entry name" value="Cyt_P450_sf"/>
</dbReference>
<gene>
    <name evidence="11" type="ORF">FISHEDRAFT_40236</name>
</gene>
<dbReference type="GO" id="GO:0020037">
    <property type="term" value="F:heme binding"/>
    <property type="evidence" value="ECO:0007669"/>
    <property type="project" value="InterPro"/>
</dbReference>
<keyword evidence="6 10" id="KW-0560">Oxidoreductase</keyword>
<dbReference type="InterPro" id="IPR017972">
    <property type="entry name" value="Cyt_P450_CS"/>
</dbReference>
<dbReference type="OrthoDB" id="2789670at2759"/>
<feature type="non-terminal residue" evidence="11">
    <location>
        <position position="1"/>
    </location>
</feature>
<evidence type="ECO:0000256" key="9">
    <source>
        <dbReference type="PIRSR" id="PIRSR602401-1"/>
    </source>
</evidence>
<dbReference type="SUPFAM" id="SSF48264">
    <property type="entry name" value="Cytochrome P450"/>
    <property type="match status" value="1"/>
</dbReference>
<comment type="pathway">
    <text evidence="2">Secondary metabolite biosynthesis.</text>
</comment>
<dbReference type="EMBL" id="KN881696">
    <property type="protein sequence ID" value="KIY49985.1"/>
    <property type="molecule type" value="Genomic_DNA"/>
</dbReference>
<evidence type="ECO:0000256" key="8">
    <source>
        <dbReference type="ARBA" id="ARBA00023033"/>
    </source>
</evidence>
<dbReference type="PANTHER" id="PTHR46300">
    <property type="entry name" value="P450, PUTATIVE (EUROFUNG)-RELATED-RELATED"/>
    <property type="match status" value="1"/>
</dbReference>
<keyword evidence="5 9" id="KW-0479">Metal-binding</keyword>
<dbReference type="GO" id="GO:0004497">
    <property type="term" value="F:monooxygenase activity"/>
    <property type="evidence" value="ECO:0007669"/>
    <property type="project" value="UniProtKB-KW"/>
</dbReference>
<dbReference type="CDD" id="cd11065">
    <property type="entry name" value="CYP64-like"/>
    <property type="match status" value="1"/>
</dbReference>
<evidence type="ECO:0000256" key="4">
    <source>
        <dbReference type="ARBA" id="ARBA00022617"/>
    </source>
</evidence>
<dbReference type="GO" id="GO:0005506">
    <property type="term" value="F:iron ion binding"/>
    <property type="evidence" value="ECO:0007669"/>
    <property type="project" value="InterPro"/>
</dbReference>
<dbReference type="PANTHER" id="PTHR46300:SF5">
    <property type="entry name" value="CYTOCHROME P450"/>
    <property type="match status" value="1"/>
</dbReference>
<evidence type="ECO:0000256" key="6">
    <source>
        <dbReference type="ARBA" id="ARBA00023002"/>
    </source>
</evidence>
<dbReference type="PRINTS" id="PR00385">
    <property type="entry name" value="P450"/>
</dbReference>
<evidence type="ECO:0000256" key="2">
    <source>
        <dbReference type="ARBA" id="ARBA00005179"/>
    </source>
</evidence>
<dbReference type="PROSITE" id="PS00086">
    <property type="entry name" value="CYTOCHROME_P450"/>
    <property type="match status" value="1"/>
</dbReference>
<keyword evidence="12" id="KW-1185">Reference proteome</keyword>
<proteinExistence type="inferred from homology"/>
<feature type="binding site" description="axial binding residue" evidence="9">
    <location>
        <position position="379"/>
    </location>
    <ligand>
        <name>heme</name>
        <dbReference type="ChEBI" id="CHEBI:30413"/>
    </ligand>
    <ligandPart>
        <name>Fe</name>
        <dbReference type="ChEBI" id="CHEBI:18248"/>
    </ligandPart>
</feature>
<dbReference type="InterPro" id="IPR001128">
    <property type="entry name" value="Cyt_P450"/>
</dbReference>
<evidence type="ECO:0000256" key="3">
    <source>
        <dbReference type="ARBA" id="ARBA00010617"/>
    </source>
</evidence>
<dbReference type="InterPro" id="IPR002401">
    <property type="entry name" value="Cyt_P450_E_grp-I"/>
</dbReference>
<dbReference type="Gene3D" id="1.10.630.10">
    <property type="entry name" value="Cytochrome P450"/>
    <property type="match status" value="1"/>
</dbReference>
<protein>
    <submittedName>
        <fullName evidence="11">Cytochrome P450</fullName>
    </submittedName>
</protein>
<evidence type="ECO:0000256" key="1">
    <source>
        <dbReference type="ARBA" id="ARBA00001971"/>
    </source>
</evidence>
<dbReference type="PRINTS" id="PR00463">
    <property type="entry name" value="EP450I"/>
</dbReference>
<comment type="cofactor">
    <cofactor evidence="1 9">
        <name>heme</name>
        <dbReference type="ChEBI" id="CHEBI:30413"/>
    </cofactor>
</comment>
<accession>A0A0D7AI35</accession>
<dbReference type="AlphaFoldDB" id="A0A0D7AI35"/>
<evidence type="ECO:0000256" key="7">
    <source>
        <dbReference type="ARBA" id="ARBA00023004"/>
    </source>
</evidence>